<evidence type="ECO:0008006" key="4">
    <source>
        <dbReference type="Google" id="ProtNLM"/>
    </source>
</evidence>
<proteinExistence type="predicted"/>
<gene>
    <name evidence="2" type="ORF">LNAOJCKE_3819</name>
</gene>
<reference evidence="2" key="1">
    <citation type="journal article" date="2021" name="Front. Microbiol.">
        <title>Comprehensive Comparative Genomics and Phenotyping of Methylobacterium Species.</title>
        <authorList>
            <person name="Alessa O."/>
            <person name="Ogura Y."/>
            <person name="Fujitani Y."/>
            <person name="Takami H."/>
            <person name="Hayashi T."/>
            <person name="Sahin N."/>
            <person name="Tani A."/>
        </authorList>
    </citation>
    <scope>NUCLEOTIDE SEQUENCE</scope>
    <source>
        <strain evidence="2">NBRC 15686</strain>
    </source>
</reference>
<feature type="compositionally biased region" description="Basic and acidic residues" evidence="1">
    <location>
        <begin position="161"/>
        <end position="180"/>
    </location>
</feature>
<dbReference type="Proteomes" id="UP001055039">
    <property type="component" value="Unassembled WGS sequence"/>
</dbReference>
<evidence type="ECO:0000256" key="1">
    <source>
        <dbReference type="SAM" id="MobiDB-lite"/>
    </source>
</evidence>
<evidence type="ECO:0000313" key="2">
    <source>
        <dbReference type="EMBL" id="GJE66599.1"/>
    </source>
</evidence>
<name>A0ABQ4UH08_9HYPH</name>
<dbReference type="EMBL" id="BPRC01000016">
    <property type="protein sequence ID" value="GJE66599.1"/>
    <property type="molecule type" value="Genomic_DNA"/>
</dbReference>
<protein>
    <recommendedName>
        <fullName evidence="4">DUF3102 domain-containing protein</fullName>
    </recommendedName>
</protein>
<feature type="region of interest" description="Disordered" evidence="1">
    <location>
        <begin position="159"/>
        <end position="205"/>
    </location>
</feature>
<accession>A0ABQ4UH08</accession>
<feature type="region of interest" description="Disordered" evidence="1">
    <location>
        <begin position="263"/>
        <end position="296"/>
    </location>
</feature>
<evidence type="ECO:0000313" key="3">
    <source>
        <dbReference type="Proteomes" id="UP001055039"/>
    </source>
</evidence>
<comment type="caution">
    <text evidence="2">The sequence shown here is derived from an EMBL/GenBank/DDBJ whole genome shotgun (WGS) entry which is preliminary data.</text>
</comment>
<sequence>MLTQILSRSAPAYEAHSDFGHAFEAAETFNYGDLPEDVANEARAAAEQIRIQTVAAKTAFIEIGRTLLRMRDRIDHGRFLPWAHSQLGMQPRTVQRFMRAAEFVDSRPGRVSLTRLTRDGLYALTAPSVPAQVRENIVAAIDRGETMTPTEIRQRITAACPKRDARDNEDQPAPRRDREAAIAAASVPAVETESDGLERGGSPVCDAQPDRPQAENTEPLFARVAGELTPGTRHDALALLDRLDPDTFTLCLRAAVQAAVDDERCSHASRATTTPIHGATEDNPRPLPPRQLQLEL</sequence>
<dbReference type="RefSeq" id="WP_238226429.1">
    <property type="nucleotide sequence ID" value="NZ_BAAADH010000022.1"/>
</dbReference>
<organism evidence="2 3">
    <name type="scientific">Methylorubrum aminovorans</name>
    <dbReference type="NCBI Taxonomy" id="269069"/>
    <lineage>
        <taxon>Bacteria</taxon>
        <taxon>Pseudomonadati</taxon>
        <taxon>Pseudomonadota</taxon>
        <taxon>Alphaproteobacteria</taxon>
        <taxon>Hyphomicrobiales</taxon>
        <taxon>Methylobacteriaceae</taxon>
        <taxon>Methylorubrum</taxon>
    </lineage>
</organism>
<reference evidence="2" key="2">
    <citation type="submission" date="2021-08" db="EMBL/GenBank/DDBJ databases">
        <authorList>
            <person name="Tani A."/>
            <person name="Ola A."/>
            <person name="Ogura Y."/>
            <person name="Katsura K."/>
            <person name="Hayashi T."/>
        </authorList>
    </citation>
    <scope>NUCLEOTIDE SEQUENCE</scope>
    <source>
        <strain evidence="2">NBRC 15686</strain>
    </source>
</reference>
<keyword evidence="3" id="KW-1185">Reference proteome</keyword>